<name>A0ABD5NHD5_9EURY</name>
<dbReference type="InterPro" id="IPR004107">
    <property type="entry name" value="Integrase_SAM-like_N"/>
</dbReference>
<feature type="domain" description="Core-binding (CB)" evidence="6">
    <location>
        <begin position="7"/>
        <end position="99"/>
    </location>
</feature>
<protein>
    <submittedName>
        <fullName evidence="7">Site-specific integrase</fullName>
    </submittedName>
</protein>
<accession>A0ABD5NHD5</accession>
<proteinExistence type="predicted"/>
<evidence type="ECO:0000256" key="4">
    <source>
        <dbReference type="PROSITE-ProRule" id="PRU01248"/>
    </source>
</evidence>
<organism evidence="7 8">
    <name type="scientific">Halobacterium litoreum</name>
    <dbReference type="NCBI Taxonomy" id="2039234"/>
    <lineage>
        <taxon>Archaea</taxon>
        <taxon>Methanobacteriati</taxon>
        <taxon>Methanobacteriota</taxon>
        <taxon>Stenosarchaea group</taxon>
        <taxon>Halobacteria</taxon>
        <taxon>Halobacteriales</taxon>
        <taxon>Halobacteriaceae</taxon>
        <taxon>Halobacterium</taxon>
    </lineage>
</organism>
<dbReference type="PROSITE" id="PS51898">
    <property type="entry name" value="TYR_RECOMBINASE"/>
    <property type="match status" value="1"/>
</dbReference>
<gene>
    <name evidence="7" type="ORF">ACFOKC_13520</name>
</gene>
<dbReference type="InterPro" id="IPR050090">
    <property type="entry name" value="Tyrosine_recombinase_XerCD"/>
</dbReference>
<dbReference type="PANTHER" id="PTHR30349:SF41">
    <property type="entry name" value="INTEGRASE_RECOMBINASE PROTEIN MJ0367-RELATED"/>
    <property type="match status" value="1"/>
</dbReference>
<dbReference type="Gene3D" id="1.10.150.130">
    <property type="match status" value="1"/>
</dbReference>
<keyword evidence="8" id="KW-1185">Reference proteome</keyword>
<dbReference type="Gene3D" id="1.10.443.10">
    <property type="entry name" value="Intergrase catalytic core"/>
    <property type="match status" value="1"/>
</dbReference>
<feature type="domain" description="Tyr recombinase" evidence="5">
    <location>
        <begin position="123"/>
        <end position="340"/>
    </location>
</feature>
<dbReference type="InterPro" id="IPR010998">
    <property type="entry name" value="Integrase_recombinase_N"/>
</dbReference>
<evidence type="ECO:0000256" key="2">
    <source>
        <dbReference type="ARBA" id="ARBA00023125"/>
    </source>
</evidence>
<dbReference type="Proteomes" id="UP001595660">
    <property type="component" value="Unassembled WGS sequence"/>
</dbReference>
<evidence type="ECO:0000313" key="7">
    <source>
        <dbReference type="EMBL" id="MFC3478743.1"/>
    </source>
</evidence>
<dbReference type="PANTHER" id="PTHR30349">
    <property type="entry name" value="PHAGE INTEGRASE-RELATED"/>
    <property type="match status" value="1"/>
</dbReference>
<dbReference type="Pfam" id="PF02899">
    <property type="entry name" value="Phage_int_SAM_1"/>
    <property type="match status" value="1"/>
</dbReference>
<dbReference type="RefSeq" id="WP_232569868.1">
    <property type="nucleotide sequence ID" value="NZ_CP089466.1"/>
</dbReference>
<dbReference type="GO" id="GO:0003677">
    <property type="term" value="F:DNA binding"/>
    <property type="evidence" value="ECO:0007669"/>
    <property type="project" value="UniProtKB-UniRule"/>
</dbReference>
<dbReference type="PROSITE" id="PS51900">
    <property type="entry name" value="CB"/>
    <property type="match status" value="1"/>
</dbReference>
<dbReference type="EMBL" id="JBHRWN010000002">
    <property type="protein sequence ID" value="MFC3478743.1"/>
    <property type="molecule type" value="Genomic_DNA"/>
</dbReference>
<evidence type="ECO:0000313" key="8">
    <source>
        <dbReference type="Proteomes" id="UP001595660"/>
    </source>
</evidence>
<sequence length="345" mass="39778">MSDLDPLPPEDAVDLYLDARRDDAAKWTVTSHKYRLRPFVEWCREAGIENLNEVNGRDLYEYRVWRREGGYSNANVEELAPATLESALQTLKRFLKFAADIEAVPEDLYTKVPIPDLSKTDEVSDSKIPPERIPPILDYLDRYEYASRDHVVVLVLWHTGARLGGVRSLDLRDLDLDSNSPAIEFHHRPDTDTPLKNDEASERHNRINAGVAQVLEDFIEGPRREITDDYGRRPLVTTTQGRACRGTIRETVYKWTRPCFVGEGCPHGREIEECEATAFKKSTKCPSSRSPHDFRKARVTKYRNDGVAREIVSDRLNASEDVLDKHYDRASKRRRAERRWDAIDR</sequence>
<evidence type="ECO:0000259" key="6">
    <source>
        <dbReference type="PROSITE" id="PS51900"/>
    </source>
</evidence>
<keyword evidence="3" id="KW-0233">DNA recombination</keyword>
<keyword evidence="1" id="KW-0229">DNA integration</keyword>
<evidence type="ECO:0000256" key="3">
    <source>
        <dbReference type="ARBA" id="ARBA00023172"/>
    </source>
</evidence>
<evidence type="ECO:0000256" key="1">
    <source>
        <dbReference type="ARBA" id="ARBA00022908"/>
    </source>
</evidence>
<dbReference type="InterPro" id="IPR044068">
    <property type="entry name" value="CB"/>
</dbReference>
<dbReference type="GeneID" id="69118242"/>
<dbReference type="AlphaFoldDB" id="A0ABD5NHD5"/>
<dbReference type="GO" id="GO:0015074">
    <property type="term" value="P:DNA integration"/>
    <property type="evidence" value="ECO:0007669"/>
    <property type="project" value="UniProtKB-KW"/>
</dbReference>
<dbReference type="GO" id="GO:0006310">
    <property type="term" value="P:DNA recombination"/>
    <property type="evidence" value="ECO:0007669"/>
    <property type="project" value="UniProtKB-KW"/>
</dbReference>
<reference evidence="7 8" key="1">
    <citation type="journal article" date="2019" name="Int. J. Syst. Evol. Microbiol.">
        <title>The Global Catalogue of Microorganisms (GCM) 10K type strain sequencing project: providing services to taxonomists for standard genome sequencing and annotation.</title>
        <authorList>
            <consortium name="The Broad Institute Genomics Platform"/>
            <consortium name="The Broad Institute Genome Sequencing Center for Infectious Disease"/>
            <person name="Wu L."/>
            <person name="Ma J."/>
        </authorList>
    </citation>
    <scope>NUCLEOTIDE SEQUENCE [LARGE SCALE GENOMIC DNA]</scope>
    <source>
        <strain evidence="7 8">CGMCC 1.12562</strain>
    </source>
</reference>
<keyword evidence="2 4" id="KW-0238">DNA-binding</keyword>
<dbReference type="SUPFAM" id="SSF56349">
    <property type="entry name" value="DNA breaking-rejoining enzymes"/>
    <property type="match status" value="1"/>
</dbReference>
<comment type="caution">
    <text evidence="7">The sequence shown here is derived from an EMBL/GenBank/DDBJ whole genome shotgun (WGS) entry which is preliminary data.</text>
</comment>
<dbReference type="InterPro" id="IPR002104">
    <property type="entry name" value="Integrase_catalytic"/>
</dbReference>
<dbReference type="InterPro" id="IPR011010">
    <property type="entry name" value="DNA_brk_join_enz"/>
</dbReference>
<evidence type="ECO:0000259" key="5">
    <source>
        <dbReference type="PROSITE" id="PS51898"/>
    </source>
</evidence>
<dbReference type="InterPro" id="IPR013762">
    <property type="entry name" value="Integrase-like_cat_sf"/>
</dbReference>